<dbReference type="EMBL" id="JAYKXN010000001">
    <property type="protein sequence ID" value="KAK7317503.1"/>
    <property type="molecule type" value="Genomic_DNA"/>
</dbReference>
<protein>
    <submittedName>
        <fullName evidence="2">Uncharacterized protein</fullName>
    </submittedName>
</protein>
<dbReference type="AlphaFoldDB" id="A0AAN9KJR6"/>
<name>A0AAN9KJR6_CLITE</name>
<feature type="transmembrane region" description="Helical" evidence="1">
    <location>
        <begin position="27"/>
        <end position="47"/>
    </location>
</feature>
<reference evidence="2 3" key="1">
    <citation type="submission" date="2024-01" db="EMBL/GenBank/DDBJ databases">
        <title>The genomes of 5 underutilized Papilionoideae crops provide insights into root nodulation and disease resistance.</title>
        <authorList>
            <person name="Yuan L."/>
        </authorList>
    </citation>
    <scope>NUCLEOTIDE SEQUENCE [LARGE SCALE GENOMIC DNA]</scope>
    <source>
        <strain evidence="2">LY-2023</strain>
        <tissue evidence="2">Leaf</tissue>
    </source>
</reference>
<proteinExistence type="predicted"/>
<evidence type="ECO:0000313" key="3">
    <source>
        <dbReference type="Proteomes" id="UP001359559"/>
    </source>
</evidence>
<gene>
    <name evidence="2" type="ORF">RJT34_01800</name>
</gene>
<keyword evidence="1" id="KW-0812">Transmembrane</keyword>
<accession>A0AAN9KJR6</accession>
<keyword evidence="3" id="KW-1185">Reference proteome</keyword>
<feature type="transmembrane region" description="Helical" evidence="1">
    <location>
        <begin position="68"/>
        <end position="86"/>
    </location>
</feature>
<organism evidence="2 3">
    <name type="scientific">Clitoria ternatea</name>
    <name type="common">Butterfly pea</name>
    <dbReference type="NCBI Taxonomy" id="43366"/>
    <lineage>
        <taxon>Eukaryota</taxon>
        <taxon>Viridiplantae</taxon>
        <taxon>Streptophyta</taxon>
        <taxon>Embryophyta</taxon>
        <taxon>Tracheophyta</taxon>
        <taxon>Spermatophyta</taxon>
        <taxon>Magnoliopsida</taxon>
        <taxon>eudicotyledons</taxon>
        <taxon>Gunneridae</taxon>
        <taxon>Pentapetalae</taxon>
        <taxon>rosids</taxon>
        <taxon>fabids</taxon>
        <taxon>Fabales</taxon>
        <taxon>Fabaceae</taxon>
        <taxon>Papilionoideae</taxon>
        <taxon>50 kb inversion clade</taxon>
        <taxon>NPAAA clade</taxon>
        <taxon>indigoferoid/millettioid clade</taxon>
        <taxon>Phaseoleae</taxon>
        <taxon>Clitoria</taxon>
    </lineage>
</organism>
<evidence type="ECO:0000313" key="2">
    <source>
        <dbReference type="EMBL" id="KAK7317503.1"/>
    </source>
</evidence>
<keyword evidence="1" id="KW-0472">Membrane</keyword>
<comment type="caution">
    <text evidence="2">The sequence shown here is derived from an EMBL/GenBank/DDBJ whole genome shotgun (WGS) entry which is preliminary data.</text>
</comment>
<sequence length="88" mass="10686">MFLNWAFNWTSLFPQVLYNNDDHRSVYKIQIIFFIFFHLFLLLVKAYKVVKSWKNNSIIIVLWRNCSSFVSHFTLNVLFNIFFLVINS</sequence>
<keyword evidence="1" id="KW-1133">Transmembrane helix</keyword>
<evidence type="ECO:0000256" key="1">
    <source>
        <dbReference type="SAM" id="Phobius"/>
    </source>
</evidence>
<dbReference type="Proteomes" id="UP001359559">
    <property type="component" value="Unassembled WGS sequence"/>
</dbReference>